<feature type="region of interest" description="Disordered" evidence="1">
    <location>
        <begin position="147"/>
        <end position="334"/>
    </location>
</feature>
<name>A0A420GYC9_9BURK</name>
<sequence length="334" mass="33727">MNSGMFAIPRTRTSTIREGDVMISEPRKIVLTSLIVGVVGIAAYISQADKHWLSADEAGLEHDNASAPDTRGDTITGSVSTGPVVAPSDSAASIAGNLAAARHSLQRNDLAAAQAQLDAVRSAYRSDDRVVALQREVAAREEQAQAIVQAEKPARHRAKPARSSSPSSGSTLRHHENHFVTHEHSTHTPSSYAKTRSAPESAVAADSSGSSSGGAASGVGVGAPATARSSPSVAAEAAEVSNVTSTPADPAPRPPVSTAPSVPQAGLTAQTAAWGPQLAPAAGTPANSEGGAKTRAQVRSEIARARADGALPAFGNPDPAGPGGAPSLTVAPRP</sequence>
<proteinExistence type="predicted"/>
<feature type="compositionally biased region" description="Low complexity" evidence="1">
    <location>
        <begin position="201"/>
        <end position="210"/>
    </location>
</feature>
<dbReference type="Proteomes" id="UP000283709">
    <property type="component" value="Unassembled WGS sequence"/>
</dbReference>
<evidence type="ECO:0000313" key="3">
    <source>
        <dbReference type="Proteomes" id="UP000283709"/>
    </source>
</evidence>
<feature type="compositionally biased region" description="Low complexity" evidence="1">
    <location>
        <begin position="161"/>
        <end position="170"/>
    </location>
</feature>
<gene>
    <name evidence="2" type="ORF">BCY88_15890</name>
</gene>
<evidence type="ECO:0000256" key="1">
    <source>
        <dbReference type="SAM" id="MobiDB-lite"/>
    </source>
</evidence>
<comment type="caution">
    <text evidence="2">The sequence shown here is derived from an EMBL/GenBank/DDBJ whole genome shotgun (WGS) entry which is preliminary data.</text>
</comment>
<feature type="compositionally biased region" description="Basic and acidic residues" evidence="1">
    <location>
        <begin position="173"/>
        <end position="186"/>
    </location>
</feature>
<feature type="compositionally biased region" description="Low complexity" evidence="1">
    <location>
        <begin position="227"/>
        <end position="245"/>
    </location>
</feature>
<reference evidence="2 3" key="1">
    <citation type="submission" date="2016-07" db="EMBL/GenBank/DDBJ databases">
        <title>Genome analysis of Burkholderia fungorum ES3-20.</title>
        <authorList>
            <person name="Xu D."/>
            <person name="Yao R."/>
            <person name="Zheng S."/>
        </authorList>
    </citation>
    <scope>NUCLEOTIDE SEQUENCE [LARGE SCALE GENOMIC DNA]</scope>
    <source>
        <strain evidence="2 3">ES3-20</strain>
    </source>
</reference>
<dbReference type="InterPro" id="IPR025421">
    <property type="entry name" value="DUF4148"/>
</dbReference>
<accession>A0A420GYC9</accession>
<evidence type="ECO:0000313" key="2">
    <source>
        <dbReference type="EMBL" id="RKF50230.1"/>
    </source>
</evidence>
<organism evidence="2 3">
    <name type="scientific">Paraburkholderia fungorum</name>
    <dbReference type="NCBI Taxonomy" id="134537"/>
    <lineage>
        <taxon>Bacteria</taxon>
        <taxon>Pseudomonadati</taxon>
        <taxon>Pseudomonadota</taxon>
        <taxon>Betaproteobacteria</taxon>
        <taxon>Burkholderiales</taxon>
        <taxon>Burkholderiaceae</taxon>
        <taxon>Paraburkholderia</taxon>
    </lineage>
</organism>
<dbReference type="AlphaFoldDB" id="A0A420GYC9"/>
<dbReference type="Pfam" id="PF13663">
    <property type="entry name" value="DUF4148"/>
    <property type="match status" value="1"/>
</dbReference>
<dbReference type="OrthoDB" id="9089849at2"/>
<protein>
    <recommendedName>
        <fullName evidence="4">DUF4148 domain-containing protein</fullName>
    </recommendedName>
</protein>
<evidence type="ECO:0008006" key="4">
    <source>
        <dbReference type="Google" id="ProtNLM"/>
    </source>
</evidence>
<feature type="compositionally biased region" description="Gly residues" evidence="1">
    <location>
        <begin position="211"/>
        <end position="221"/>
    </location>
</feature>
<dbReference type="EMBL" id="MCAS01000002">
    <property type="protein sequence ID" value="RKF50230.1"/>
    <property type="molecule type" value="Genomic_DNA"/>
</dbReference>